<dbReference type="RefSeq" id="WP_227017902.1">
    <property type="nucleotide sequence ID" value="NZ_JAGSND010000004.1"/>
</dbReference>
<evidence type="ECO:0000256" key="1">
    <source>
        <dbReference type="ARBA" id="ARBA00009437"/>
    </source>
</evidence>
<dbReference type="Pfam" id="PF03466">
    <property type="entry name" value="LysR_substrate"/>
    <property type="match status" value="1"/>
</dbReference>
<dbReference type="PROSITE" id="PS50931">
    <property type="entry name" value="HTH_LYSR"/>
    <property type="match status" value="1"/>
</dbReference>
<dbReference type="SUPFAM" id="SSF46785">
    <property type="entry name" value="Winged helix' DNA-binding domain"/>
    <property type="match status" value="1"/>
</dbReference>
<dbReference type="GO" id="GO:0003700">
    <property type="term" value="F:DNA-binding transcription factor activity"/>
    <property type="evidence" value="ECO:0007669"/>
    <property type="project" value="InterPro"/>
</dbReference>
<keyword evidence="3" id="KW-0238">DNA-binding</keyword>
<keyword evidence="7" id="KW-1185">Reference proteome</keyword>
<evidence type="ECO:0000256" key="3">
    <source>
        <dbReference type="ARBA" id="ARBA00023125"/>
    </source>
</evidence>
<dbReference type="GO" id="GO:0003677">
    <property type="term" value="F:DNA binding"/>
    <property type="evidence" value="ECO:0007669"/>
    <property type="project" value="UniProtKB-KW"/>
</dbReference>
<dbReference type="GO" id="GO:0032993">
    <property type="term" value="C:protein-DNA complex"/>
    <property type="evidence" value="ECO:0007669"/>
    <property type="project" value="TreeGrafter"/>
</dbReference>
<accession>A0A8J7W2N4</accession>
<evidence type="ECO:0000313" key="6">
    <source>
        <dbReference type="EMBL" id="MBR0597770.1"/>
    </source>
</evidence>
<dbReference type="InterPro" id="IPR036388">
    <property type="entry name" value="WH-like_DNA-bd_sf"/>
</dbReference>
<dbReference type="Pfam" id="PF00126">
    <property type="entry name" value="HTH_1"/>
    <property type="match status" value="1"/>
</dbReference>
<feature type="domain" description="HTH lysR-type" evidence="5">
    <location>
        <begin position="1"/>
        <end position="58"/>
    </location>
</feature>
<reference evidence="6" key="1">
    <citation type="submission" date="2021-04" db="EMBL/GenBank/DDBJ databases">
        <title>Sinoanaerobacter chloroacetimidivorans sp. nov., an obligate anaerobic bacterium isolated from anaerobic sludge.</title>
        <authorList>
            <person name="Bao Y."/>
        </authorList>
    </citation>
    <scope>NUCLEOTIDE SEQUENCE</scope>
    <source>
        <strain evidence="6">BAD-6</strain>
    </source>
</reference>
<dbReference type="EMBL" id="JAGSND010000004">
    <property type="protein sequence ID" value="MBR0597770.1"/>
    <property type="molecule type" value="Genomic_DNA"/>
</dbReference>
<name>A0A8J7W2N4_9FIRM</name>
<evidence type="ECO:0000313" key="7">
    <source>
        <dbReference type="Proteomes" id="UP000675664"/>
    </source>
</evidence>
<dbReference type="Gene3D" id="1.10.10.10">
    <property type="entry name" value="Winged helix-like DNA-binding domain superfamily/Winged helix DNA-binding domain"/>
    <property type="match status" value="1"/>
</dbReference>
<evidence type="ECO:0000259" key="5">
    <source>
        <dbReference type="PROSITE" id="PS50931"/>
    </source>
</evidence>
<comment type="caution">
    <text evidence="6">The sequence shown here is derived from an EMBL/GenBank/DDBJ whole genome shotgun (WGS) entry which is preliminary data.</text>
</comment>
<dbReference type="AlphaFoldDB" id="A0A8J7W2N4"/>
<dbReference type="PRINTS" id="PR00039">
    <property type="entry name" value="HTHLYSR"/>
</dbReference>
<dbReference type="InterPro" id="IPR000847">
    <property type="entry name" value="LysR_HTH_N"/>
</dbReference>
<dbReference type="SUPFAM" id="SSF53850">
    <property type="entry name" value="Periplasmic binding protein-like II"/>
    <property type="match status" value="1"/>
</dbReference>
<comment type="similarity">
    <text evidence="1">Belongs to the LysR transcriptional regulatory family.</text>
</comment>
<dbReference type="PANTHER" id="PTHR30346">
    <property type="entry name" value="TRANSCRIPTIONAL DUAL REGULATOR HCAR-RELATED"/>
    <property type="match status" value="1"/>
</dbReference>
<dbReference type="Proteomes" id="UP000675664">
    <property type="component" value="Unassembled WGS sequence"/>
</dbReference>
<proteinExistence type="inferred from homology"/>
<protein>
    <submittedName>
        <fullName evidence="6">LysR family transcriptional regulator</fullName>
    </submittedName>
</protein>
<dbReference type="InterPro" id="IPR036390">
    <property type="entry name" value="WH_DNA-bd_sf"/>
</dbReference>
<dbReference type="PANTHER" id="PTHR30346:SF0">
    <property type="entry name" value="HCA OPERON TRANSCRIPTIONAL ACTIVATOR HCAR"/>
    <property type="match status" value="1"/>
</dbReference>
<keyword evidence="2" id="KW-0805">Transcription regulation</keyword>
<dbReference type="FunFam" id="1.10.10.10:FF:000001">
    <property type="entry name" value="LysR family transcriptional regulator"/>
    <property type="match status" value="1"/>
</dbReference>
<organism evidence="6 7">
    <name type="scientific">Sinanaerobacter chloroacetimidivorans</name>
    <dbReference type="NCBI Taxonomy" id="2818044"/>
    <lineage>
        <taxon>Bacteria</taxon>
        <taxon>Bacillati</taxon>
        <taxon>Bacillota</taxon>
        <taxon>Clostridia</taxon>
        <taxon>Peptostreptococcales</taxon>
        <taxon>Anaerovoracaceae</taxon>
        <taxon>Sinanaerobacter</taxon>
    </lineage>
</organism>
<gene>
    <name evidence="6" type="ORF">KCX82_07795</name>
</gene>
<keyword evidence="4" id="KW-0804">Transcription</keyword>
<sequence>MDIKNLEAFLTLAGSLNFTKSAEQMFLSQSAFSRQITRLEKELGCQLFHRDRRNVKLTGFGQDFLEYAEKIVSEYNRCVFKFKQVKESDISRLRLGIQNDLIDELFPDIIQAFREEHPDVAIYYSDKSMSNLINALLQDEIDCAYTLCHDSGNILDISSFAVAHCPVYAALSEKHPYANRESLKMEDLVQDEFIFILPDTYNLGVIHVNYLCRVAGFTPKIAAVVTSINSLLMLVNSNIGVAVIADTAKMIAPPGVKFIRIETEERPPIVAEKAILWKTENTNPVIERFLLSAKKILDQKINLSNEFINL</sequence>
<dbReference type="Gene3D" id="3.40.190.10">
    <property type="entry name" value="Periplasmic binding protein-like II"/>
    <property type="match status" value="2"/>
</dbReference>
<dbReference type="InterPro" id="IPR005119">
    <property type="entry name" value="LysR_subst-bd"/>
</dbReference>
<evidence type="ECO:0000256" key="2">
    <source>
        <dbReference type="ARBA" id="ARBA00023015"/>
    </source>
</evidence>
<evidence type="ECO:0000256" key="4">
    <source>
        <dbReference type="ARBA" id="ARBA00023163"/>
    </source>
</evidence>
<dbReference type="CDD" id="cd08414">
    <property type="entry name" value="PBP2_LTTR_aromatics_like"/>
    <property type="match status" value="1"/>
</dbReference>
<reference evidence="6" key="2">
    <citation type="submission" date="2021-04" db="EMBL/GenBank/DDBJ databases">
        <authorList>
            <person name="Liu J."/>
        </authorList>
    </citation>
    <scope>NUCLEOTIDE SEQUENCE</scope>
    <source>
        <strain evidence="6">BAD-6</strain>
    </source>
</reference>